<comment type="caution">
    <text evidence="3">The sequence shown here is derived from an EMBL/GenBank/DDBJ whole genome shotgun (WGS) entry which is preliminary data.</text>
</comment>
<protein>
    <recommendedName>
        <fullName evidence="5">Tetratricopeptide repeat protein</fullName>
    </recommendedName>
</protein>
<evidence type="ECO:0008006" key="5">
    <source>
        <dbReference type="Google" id="ProtNLM"/>
    </source>
</evidence>
<name>A0ABW5P221_9DEIO</name>
<dbReference type="Proteomes" id="UP001597475">
    <property type="component" value="Unassembled WGS sequence"/>
</dbReference>
<sequence length="160" mass="17705">MPNTETAGERVNYAATLAVLVVLAFCFPLSERLATQTGLSEVVVISALLGLLTFLVAANSVRRGVNAHRDRLAQLQQAREQVRATPQDPEAYYVGGQHLAAMLLRLGRRREASEIIDRYARLGGARETDIVGLREALSRAESRQRRARRREPETVGRRGA</sequence>
<evidence type="ECO:0000313" key="3">
    <source>
        <dbReference type="EMBL" id="MFD2609299.1"/>
    </source>
</evidence>
<feature type="region of interest" description="Disordered" evidence="1">
    <location>
        <begin position="140"/>
        <end position="160"/>
    </location>
</feature>
<gene>
    <name evidence="3" type="ORF">ACFSR9_07600</name>
</gene>
<evidence type="ECO:0000256" key="2">
    <source>
        <dbReference type="SAM" id="Phobius"/>
    </source>
</evidence>
<keyword evidence="4" id="KW-1185">Reference proteome</keyword>
<proteinExistence type="predicted"/>
<dbReference type="EMBL" id="JBHUMK010000033">
    <property type="protein sequence ID" value="MFD2609299.1"/>
    <property type="molecule type" value="Genomic_DNA"/>
</dbReference>
<keyword evidence="2" id="KW-0812">Transmembrane</keyword>
<feature type="transmembrane region" description="Helical" evidence="2">
    <location>
        <begin position="42"/>
        <end position="61"/>
    </location>
</feature>
<keyword evidence="2" id="KW-0472">Membrane</keyword>
<keyword evidence="2" id="KW-1133">Transmembrane helix</keyword>
<accession>A0ABW5P221</accession>
<reference evidence="4" key="1">
    <citation type="journal article" date="2019" name="Int. J. Syst. Evol. Microbiol.">
        <title>The Global Catalogue of Microorganisms (GCM) 10K type strain sequencing project: providing services to taxonomists for standard genome sequencing and annotation.</title>
        <authorList>
            <consortium name="The Broad Institute Genomics Platform"/>
            <consortium name="The Broad Institute Genome Sequencing Center for Infectious Disease"/>
            <person name="Wu L."/>
            <person name="Ma J."/>
        </authorList>
    </citation>
    <scope>NUCLEOTIDE SEQUENCE [LARGE SCALE GENOMIC DNA]</scope>
    <source>
        <strain evidence="4">KCTC 33842</strain>
    </source>
</reference>
<feature type="transmembrane region" description="Helical" evidence="2">
    <location>
        <begin position="12"/>
        <end position="30"/>
    </location>
</feature>
<dbReference type="RefSeq" id="WP_386844562.1">
    <property type="nucleotide sequence ID" value="NZ_JBHUMK010000033.1"/>
</dbReference>
<organism evidence="3 4">
    <name type="scientific">Deinococcus taklimakanensis</name>
    <dbReference type="NCBI Taxonomy" id="536443"/>
    <lineage>
        <taxon>Bacteria</taxon>
        <taxon>Thermotogati</taxon>
        <taxon>Deinococcota</taxon>
        <taxon>Deinococci</taxon>
        <taxon>Deinococcales</taxon>
        <taxon>Deinococcaceae</taxon>
        <taxon>Deinococcus</taxon>
    </lineage>
</organism>
<evidence type="ECO:0000256" key="1">
    <source>
        <dbReference type="SAM" id="MobiDB-lite"/>
    </source>
</evidence>
<evidence type="ECO:0000313" key="4">
    <source>
        <dbReference type="Proteomes" id="UP001597475"/>
    </source>
</evidence>